<evidence type="ECO:0008006" key="4">
    <source>
        <dbReference type="Google" id="ProtNLM"/>
    </source>
</evidence>
<comment type="caution">
    <text evidence="2">The sequence shown here is derived from an EMBL/GenBank/DDBJ whole genome shotgun (WGS) entry which is preliminary data.</text>
</comment>
<dbReference type="Proteomes" id="UP000294597">
    <property type="component" value="Unassembled WGS sequence"/>
</dbReference>
<dbReference type="AlphaFoldDB" id="A0A4R5D161"/>
<dbReference type="PROSITE" id="PS51257">
    <property type="entry name" value="PROKAR_LIPOPROTEIN"/>
    <property type="match status" value="1"/>
</dbReference>
<keyword evidence="1" id="KW-0732">Signal</keyword>
<gene>
    <name evidence="2" type="ORF">E0F98_05375</name>
</gene>
<name>A0A4R5D161_9FLAO</name>
<dbReference type="Gene3D" id="2.70.70.10">
    <property type="entry name" value="Glucose Permease (Domain IIA)"/>
    <property type="match status" value="1"/>
</dbReference>
<dbReference type="RefSeq" id="WP_132109590.1">
    <property type="nucleotide sequence ID" value="NZ_SMFO01000002.1"/>
</dbReference>
<accession>A0A4R5D161</accession>
<dbReference type="EMBL" id="SMFO01000002">
    <property type="protein sequence ID" value="TDE05550.1"/>
    <property type="molecule type" value="Genomic_DNA"/>
</dbReference>
<evidence type="ECO:0000313" key="2">
    <source>
        <dbReference type="EMBL" id="TDE05550.1"/>
    </source>
</evidence>
<evidence type="ECO:0000256" key="1">
    <source>
        <dbReference type="SAM" id="SignalP"/>
    </source>
</evidence>
<organism evidence="2 3">
    <name type="scientific">Flavobacterium hiemivividum</name>
    <dbReference type="NCBI Taxonomy" id="2541734"/>
    <lineage>
        <taxon>Bacteria</taxon>
        <taxon>Pseudomonadati</taxon>
        <taxon>Bacteroidota</taxon>
        <taxon>Flavobacteriia</taxon>
        <taxon>Flavobacteriales</taxon>
        <taxon>Flavobacteriaceae</taxon>
        <taxon>Flavobacterium</taxon>
    </lineage>
</organism>
<sequence length="313" mass="35743">MKNHYQLITSIILIVVSCATPLQAQDRTVEVTSVRNDNKSVDFFYTKNKPGSYTVKMEFNSLSNTSTSLHHEQVVEGNSGRLLSLKPTNGELGIGYGYKTSYAFGNSEPKVDRLFQYLLPFKKGTQITIYESSNLNEKYFGAEKPESWKSYSTNSKTVDSVFAMRKGIVVNLKNEFQNDTITKMLYTSKTNSIQIEHEDGTYASYSGFKKDSFKVKLGDIVYPNTMLGTLANFNNENYILHFSIYYFDKNRMFESSKSLRASKTPHVYLTPYFYTAAGAIKIIPKNSFTVDYNESIITKEMSKREIKQLLKNK</sequence>
<evidence type="ECO:0000313" key="3">
    <source>
        <dbReference type="Proteomes" id="UP000294597"/>
    </source>
</evidence>
<dbReference type="InterPro" id="IPR011055">
    <property type="entry name" value="Dup_hybrid_motif"/>
</dbReference>
<reference evidence="2 3" key="1">
    <citation type="submission" date="2019-03" db="EMBL/GenBank/DDBJ databases">
        <title>Flavobacterium TSA-D2 sp. nov., isolated from arctic soil.</title>
        <authorList>
            <person name="Chaudhary D.K."/>
        </authorList>
    </citation>
    <scope>NUCLEOTIDE SEQUENCE [LARGE SCALE GENOMIC DNA]</scope>
    <source>
        <strain evidence="2 3">TSA-D2</strain>
    </source>
</reference>
<feature type="chain" id="PRO_5020846049" description="M23 family metallopeptidase" evidence="1">
    <location>
        <begin position="25"/>
        <end position="313"/>
    </location>
</feature>
<proteinExistence type="predicted"/>
<protein>
    <recommendedName>
        <fullName evidence="4">M23 family metallopeptidase</fullName>
    </recommendedName>
</protein>
<feature type="signal peptide" evidence="1">
    <location>
        <begin position="1"/>
        <end position="24"/>
    </location>
</feature>
<keyword evidence="3" id="KW-1185">Reference proteome</keyword>